<dbReference type="PANTHER" id="PTHR45694">
    <property type="entry name" value="GLUTAREDOXIN 2"/>
    <property type="match status" value="1"/>
</dbReference>
<dbReference type="InterPro" id="IPR036249">
    <property type="entry name" value="Thioredoxin-like_sf"/>
</dbReference>
<comment type="catalytic activity">
    <reaction evidence="3">
        <text>1-chloro-2,4-dinitrobenzene + glutathione = 2,4-dinitrophenyl-S-glutathione + chloride + H(+)</text>
        <dbReference type="Rhea" id="RHEA:51220"/>
        <dbReference type="ChEBI" id="CHEBI:15378"/>
        <dbReference type="ChEBI" id="CHEBI:17996"/>
        <dbReference type="ChEBI" id="CHEBI:34718"/>
        <dbReference type="ChEBI" id="CHEBI:57925"/>
        <dbReference type="ChEBI" id="CHEBI:133977"/>
        <dbReference type="EC" id="2.5.1.18"/>
    </reaction>
</comment>
<dbReference type="AlphaFoldDB" id="A0A0F4Z8A9"/>
<dbReference type="GO" id="GO:0015038">
    <property type="term" value="F:glutathione disulfide oxidoreductase activity"/>
    <property type="evidence" value="ECO:0007669"/>
    <property type="project" value="TreeGrafter"/>
</dbReference>
<dbReference type="EMBL" id="LAEV01002235">
    <property type="protein sequence ID" value="KKA26321.1"/>
    <property type="molecule type" value="Genomic_DNA"/>
</dbReference>
<dbReference type="Gene3D" id="3.40.30.10">
    <property type="entry name" value="Glutaredoxin"/>
    <property type="match status" value="1"/>
</dbReference>
<dbReference type="InterPro" id="IPR002109">
    <property type="entry name" value="Glutaredoxin"/>
</dbReference>
<comment type="catalytic activity">
    <reaction evidence="4">
        <text>RX + glutathione = an S-substituted glutathione + a halide anion + H(+)</text>
        <dbReference type="Rhea" id="RHEA:16437"/>
        <dbReference type="ChEBI" id="CHEBI:15378"/>
        <dbReference type="ChEBI" id="CHEBI:16042"/>
        <dbReference type="ChEBI" id="CHEBI:17792"/>
        <dbReference type="ChEBI" id="CHEBI:57925"/>
        <dbReference type="ChEBI" id="CHEBI:90779"/>
        <dbReference type="EC" id="2.5.1.18"/>
    </reaction>
</comment>
<accession>A0A0F4Z8A9</accession>
<comment type="catalytic activity">
    <reaction evidence="1">
        <text>2 glutathione + H2O2 = glutathione disulfide + 2 H2O</text>
        <dbReference type="Rhea" id="RHEA:16833"/>
        <dbReference type="ChEBI" id="CHEBI:15377"/>
        <dbReference type="ChEBI" id="CHEBI:16240"/>
        <dbReference type="ChEBI" id="CHEBI:57925"/>
        <dbReference type="ChEBI" id="CHEBI:58297"/>
        <dbReference type="EC" id="1.11.1.9"/>
    </reaction>
</comment>
<dbReference type="Proteomes" id="UP000033483">
    <property type="component" value="Unassembled WGS sequence"/>
</dbReference>
<dbReference type="SUPFAM" id="SSF52833">
    <property type="entry name" value="Thioredoxin-like"/>
    <property type="match status" value="1"/>
</dbReference>
<dbReference type="GO" id="GO:0034599">
    <property type="term" value="P:cellular response to oxidative stress"/>
    <property type="evidence" value="ECO:0007669"/>
    <property type="project" value="TreeGrafter"/>
</dbReference>
<dbReference type="Pfam" id="PF00462">
    <property type="entry name" value="Glutaredoxin"/>
    <property type="match status" value="1"/>
</dbReference>
<evidence type="ECO:0000259" key="5">
    <source>
        <dbReference type="Pfam" id="PF00462"/>
    </source>
</evidence>
<feature type="domain" description="Glutaredoxin" evidence="5">
    <location>
        <begin position="16"/>
        <end position="78"/>
    </location>
</feature>
<sequence length="105" mass="11381">MTSATERVAELTKEPIVLFTKSWCPYCTDSKNVFKKLGYQFTVYDLDQMSDGNELQDALEQVTGQRTVPNNFIGGKSVGGNSDLQALYAKGKLAGLLEAAGAVKV</sequence>
<dbReference type="InterPro" id="IPR014025">
    <property type="entry name" value="Glutaredoxin_subgr"/>
</dbReference>
<keyword evidence="7" id="KW-1185">Reference proteome</keyword>
<evidence type="ECO:0000313" key="7">
    <source>
        <dbReference type="Proteomes" id="UP000033483"/>
    </source>
</evidence>
<dbReference type="FunFam" id="3.40.30.10:FF:000026">
    <property type="entry name" value="Glutaredoxin 2"/>
    <property type="match status" value="1"/>
</dbReference>
<name>A0A0F4Z8A9_9PEZI</name>
<protein>
    <recommendedName>
        <fullName evidence="5">Glutaredoxin domain-containing protein</fullName>
    </recommendedName>
</protein>
<dbReference type="InterPro" id="IPR011899">
    <property type="entry name" value="Glutaredoxin_euk/vir"/>
</dbReference>
<dbReference type="OrthoDB" id="418495at2759"/>
<dbReference type="GO" id="GO:0004602">
    <property type="term" value="F:glutathione peroxidase activity"/>
    <property type="evidence" value="ECO:0007669"/>
    <property type="project" value="UniProtKB-EC"/>
</dbReference>
<comment type="caution">
    <text evidence="6">The sequence shown here is derived from an EMBL/GenBank/DDBJ whole genome shotgun (WGS) entry which is preliminary data.</text>
</comment>
<evidence type="ECO:0000256" key="4">
    <source>
        <dbReference type="ARBA" id="ARBA00047960"/>
    </source>
</evidence>
<evidence type="ECO:0000256" key="2">
    <source>
        <dbReference type="ARBA" id="ARBA00023284"/>
    </source>
</evidence>
<dbReference type="PRINTS" id="PR00160">
    <property type="entry name" value="GLUTAREDOXIN"/>
</dbReference>
<dbReference type="CDD" id="cd03419">
    <property type="entry name" value="GRX_GRXh_1_2_like"/>
    <property type="match status" value="1"/>
</dbReference>
<evidence type="ECO:0000256" key="3">
    <source>
        <dbReference type="ARBA" id="ARBA00035808"/>
    </source>
</evidence>
<dbReference type="NCBIfam" id="TIGR02180">
    <property type="entry name" value="GRX_euk"/>
    <property type="match status" value="1"/>
</dbReference>
<keyword evidence="2" id="KW-0676">Redox-active center</keyword>
<evidence type="ECO:0000313" key="6">
    <source>
        <dbReference type="EMBL" id="KKA26321.1"/>
    </source>
</evidence>
<organism evidence="6 7">
    <name type="scientific">Thielaviopsis punctulata</name>
    <dbReference type="NCBI Taxonomy" id="72032"/>
    <lineage>
        <taxon>Eukaryota</taxon>
        <taxon>Fungi</taxon>
        <taxon>Dikarya</taxon>
        <taxon>Ascomycota</taxon>
        <taxon>Pezizomycotina</taxon>
        <taxon>Sordariomycetes</taxon>
        <taxon>Hypocreomycetidae</taxon>
        <taxon>Microascales</taxon>
        <taxon>Ceratocystidaceae</taxon>
        <taxon>Thielaviopsis</taxon>
    </lineage>
</organism>
<dbReference type="GO" id="GO:0005737">
    <property type="term" value="C:cytoplasm"/>
    <property type="evidence" value="ECO:0007669"/>
    <property type="project" value="TreeGrafter"/>
</dbReference>
<proteinExistence type="predicted"/>
<reference evidence="6 7" key="1">
    <citation type="submission" date="2015-03" db="EMBL/GenBank/DDBJ databases">
        <authorList>
            <person name="Radwan O."/>
            <person name="Al-Naeli F.A."/>
            <person name="Rendon G.A."/>
            <person name="Fields C."/>
        </authorList>
    </citation>
    <scope>NUCLEOTIDE SEQUENCE [LARGE SCALE GENOMIC DNA]</scope>
    <source>
        <strain evidence="6">CR-DP1</strain>
    </source>
</reference>
<dbReference type="PROSITE" id="PS51354">
    <property type="entry name" value="GLUTAREDOXIN_2"/>
    <property type="match status" value="1"/>
</dbReference>
<dbReference type="PANTHER" id="PTHR45694:SF18">
    <property type="entry name" value="GLUTAREDOXIN-1-RELATED"/>
    <property type="match status" value="1"/>
</dbReference>
<gene>
    <name evidence="6" type="ORF">TD95_003515</name>
</gene>
<evidence type="ECO:0000256" key="1">
    <source>
        <dbReference type="ARBA" id="ARBA00000217"/>
    </source>
</evidence>
<dbReference type="GO" id="GO:0004364">
    <property type="term" value="F:glutathione transferase activity"/>
    <property type="evidence" value="ECO:0007669"/>
    <property type="project" value="UniProtKB-EC"/>
</dbReference>